<evidence type="ECO:0000313" key="3">
    <source>
        <dbReference type="EMBL" id="SMC29721.1"/>
    </source>
</evidence>
<dbReference type="STRING" id="1121001.SAMN02745857_04059"/>
<comment type="caution">
    <text evidence="1">Lacks conserved residue(s) required for the propagation of feature annotation.</text>
</comment>
<evidence type="ECO:0000313" key="4">
    <source>
        <dbReference type="Proteomes" id="UP000192761"/>
    </source>
</evidence>
<sequence length="266" mass="29273">MIELKYLNVCLVEPSIVQAQFIKQELTQLGVTRIEVVGSGADALARIAAGPQLDVLLSALYLPDMTGTELVYQLRTGEVQNDLGFILISSETKPHVLDPVRQAGSLAILPKPFTRNQLQVALNNALSYLNADVERDDFDALHVEDLKVLLVDDSGTARRHVRSILEKLGFEHFTEAVNGREAIALLGESLFDLVVTDYNMPDVDGRELTSYIRQHSAQSMVPVLMVSSEKNEERLAAVHEAGVSAICDKPFDTTSVKQMLAQMLSN</sequence>
<dbReference type="PANTHER" id="PTHR43228">
    <property type="entry name" value="TWO-COMPONENT RESPONSE REGULATOR"/>
    <property type="match status" value="1"/>
</dbReference>
<dbReference type="SMART" id="SM00448">
    <property type="entry name" value="REC"/>
    <property type="match status" value="2"/>
</dbReference>
<feature type="domain" description="Response regulatory" evidence="2">
    <location>
        <begin position="147"/>
        <end position="264"/>
    </location>
</feature>
<name>A0A1W1Y1P6_9NEIS</name>
<accession>A0A1W1Y1P6</accession>
<feature type="modified residue" description="4-aspartylphosphate" evidence="1">
    <location>
        <position position="197"/>
    </location>
</feature>
<dbReference type="GO" id="GO:0000160">
    <property type="term" value="P:phosphorelay signal transduction system"/>
    <property type="evidence" value="ECO:0007669"/>
    <property type="project" value="InterPro"/>
</dbReference>
<reference evidence="3 4" key="1">
    <citation type="submission" date="2017-04" db="EMBL/GenBank/DDBJ databases">
        <authorList>
            <person name="Afonso C.L."/>
            <person name="Miller P.J."/>
            <person name="Scott M.A."/>
            <person name="Spackman E."/>
            <person name="Goraichik I."/>
            <person name="Dimitrov K.M."/>
            <person name="Suarez D.L."/>
            <person name="Swayne D.E."/>
        </authorList>
    </citation>
    <scope>NUCLEOTIDE SEQUENCE [LARGE SCALE GENOMIC DNA]</scope>
    <source>
        <strain evidence="3 4">DSM 23236</strain>
    </source>
</reference>
<dbReference type="EMBL" id="FWXD01000041">
    <property type="protein sequence ID" value="SMC29721.1"/>
    <property type="molecule type" value="Genomic_DNA"/>
</dbReference>
<dbReference type="InterPro" id="IPR001789">
    <property type="entry name" value="Sig_transdc_resp-reg_receiver"/>
</dbReference>
<dbReference type="PROSITE" id="PS50110">
    <property type="entry name" value="RESPONSE_REGULATORY"/>
    <property type="match status" value="2"/>
</dbReference>
<dbReference type="AlphaFoldDB" id="A0A1W1Y1P6"/>
<evidence type="ECO:0000259" key="2">
    <source>
        <dbReference type="PROSITE" id="PS50110"/>
    </source>
</evidence>
<keyword evidence="4" id="KW-1185">Reference proteome</keyword>
<dbReference type="OrthoDB" id="9800897at2"/>
<dbReference type="SUPFAM" id="SSF52172">
    <property type="entry name" value="CheY-like"/>
    <property type="match status" value="2"/>
</dbReference>
<feature type="domain" description="Response regulatory" evidence="2">
    <location>
        <begin position="8"/>
        <end position="126"/>
    </location>
</feature>
<protein>
    <submittedName>
        <fullName evidence="3">Two-component system, chemotaxis family, response regulator CheY</fullName>
    </submittedName>
</protein>
<dbReference type="PANTHER" id="PTHR43228:SF1">
    <property type="entry name" value="TWO-COMPONENT RESPONSE REGULATOR ARR22"/>
    <property type="match status" value="1"/>
</dbReference>
<dbReference type="InterPro" id="IPR011006">
    <property type="entry name" value="CheY-like_superfamily"/>
</dbReference>
<keyword evidence="1" id="KW-0597">Phosphoprotein</keyword>
<dbReference type="Pfam" id="PF00072">
    <property type="entry name" value="Response_reg"/>
    <property type="match status" value="2"/>
</dbReference>
<dbReference type="RefSeq" id="WP_084092975.1">
    <property type="nucleotide sequence ID" value="NZ_FWXD01000041.1"/>
</dbReference>
<organism evidence="3 4">
    <name type="scientific">Andreprevotia lacus DSM 23236</name>
    <dbReference type="NCBI Taxonomy" id="1121001"/>
    <lineage>
        <taxon>Bacteria</taxon>
        <taxon>Pseudomonadati</taxon>
        <taxon>Pseudomonadota</taxon>
        <taxon>Betaproteobacteria</taxon>
        <taxon>Neisseriales</taxon>
        <taxon>Chitinibacteraceae</taxon>
        <taxon>Andreprevotia</taxon>
    </lineage>
</organism>
<evidence type="ECO:0000256" key="1">
    <source>
        <dbReference type="PROSITE-ProRule" id="PRU00169"/>
    </source>
</evidence>
<dbReference type="Gene3D" id="3.40.50.2300">
    <property type="match status" value="2"/>
</dbReference>
<dbReference type="InterPro" id="IPR052048">
    <property type="entry name" value="ST_Response_Regulator"/>
</dbReference>
<gene>
    <name evidence="3" type="ORF">SAMN02745857_04059</name>
</gene>
<proteinExistence type="predicted"/>
<dbReference type="Proteomes" id="UP000192761">
    <property type="component" value="Unassembled WGS sequence"/>
</dbReference>